<dbReference type="InterPro" id="IPR002401">
    <property type="entry name" value="Cyt_P450_E_grp-I"/>
</dbReference>
<evidence type="ECO:0000256" key="7">
    <source>
        <dbReference type="ARBA" id="ARBA00022824"/>
    </source>
</evidence>
<keyword evidence="6" id="KW-0479">Metal-binding</keyword>
<dbReference type="GO" id="GO:0020037">
    <property type="term" value="F:heme binding"/>
    <property type="evidence" value="ECO:0007669"/>
    <property type="project" value="InterPro"/>
</dbReference>
<evidence type="ECO:0000256" key="6">
    <source>
        <dbReference type="ARBA" id="ARBA00022723"/>
    </source>
</evidence>
<evidence type="ECO:0000256" key="4">
    <source>
        <dbReference type="ARBA" id="ARBA00010617"/>
    </source>
</evidence>
<proteinExistence type="inferred from homology"/>
<evidence type="ECO:0000256" key="1">
    <source>
        <dbReference type="ARBA" id="ARBA00001971"/>
    </source>
</evidence>
<keyword evidence="10" id="KW-0408">Iron</keyword>
<evidence type="ECO:0000256" key="8">
    <source>
        <dbReference type="ARBA" id="ARBA00022848"/>
    </source>
</evidence>
<evidence type="ECO:0008006" key="14">
    <source>
        <dbReference type="Google" id="ProtNLM"/>
    </source>
</evidence>
<evidence type="ECO:0000256" key="12">
    <source>
        <dbReference type="ARBA" id="ARBA00023136"/>
    </source>
</evidence>
<gene>
    <name evidence="13" type="ORF">TMSB3V08_LOCUS11334</name>
</gene>
<dbReference type="GO" id="GO:0016705">
    <property type="term" value="F:oxidoreductase activity, acting on paired donors, with incorporation or reduction of molecular oxygen"/>
    <property type="evidence" value="ECO:0007669"/>
    <property type="project" value="InterPro"/>
</dbReference>
<name>A0A7R9HTZ7_9NEOP</name>
<evidence type="ECO:0000256" key="5">
    <source>
        <dbReference type="ARBA" id="ARBA00022617"/>
    </source>
</evidence>
<dbReference type="PANTHER" id="PTHR24291:SF189">
    <property type="entry name" value="CYTOCHROME P450 4C3-RELATED"/>
    <property type="match status" value="1"/>
</dbReference>
<dbReference type="Pfam" id="PF00067">
    <property type="entry name" value="p450"/>
    <property type="match status" value="1"/>
</dbReference>
<dbReference type="EMBL" id="OB798043">
    <property type="protein sequence ID" value="CAD7434684.1"/>
    <property type="molecule type" value="Genomic_DNA"/>
</dbReference>
<dbReference type="InterPro" id="IPR036396">
    <property type="entry name" value="Cyt_P450_sf"/>
</dbReference>
<organism evidence="13">
    <name type="scientific">Timema monikensis</name>
    <dbReference type="NCBI Taxonomy" id="170555"/>
    <lineage>
        <taxon>Eukaryota</taxon>
        <taxon>Metazoa</taxon>
        <taxon>Ecdysozoa</taxon>
        <taxon>Arthropoda</taxon>
        <taxon>Hexapoda</taxon>
        <taxon>Insecta</taxon>
        <taxon>Pterygota</taxon>
        <taxon>Neoptera</taxon>
        <taxon>Polyneoptera</taxon>
        <taxon>Phasmatodea</taxon>
        <taxon>Timematodea</taxon>
        <taxon>Timematoidea</taxon>
        <taxon>Timematidae</taxon>
        <taxon>Timema</taxon>
    </lineage>
</organism>
<keyword evidence="5" id="KW-0349">Heme</keyword>
<keyword evidence="11" id="KW-0503">Monooxygenase</keyword>
<protein>
    <recommendedName>
        <fullName evidence="14">Cytochrome P450</fullName>
    </recommendedName>
</protein>
<keyword evidence="12" id="KW-0472">Membrane</keyword>
<evidence type="ECO:0000256" key="10">
    <source>
        <dbReference type="ARBA" id="ARBA00023004"/>
    </source>
</evidence>
<keyword evidence="9" id="KW-0560">Oxidoreductase</keyword>
<dbReference type="InterPro" id="IPR050196">
    <property type="entry name" value="Cytochrome_P450_Monoox"/>
</dbReference>
<dbReference type="PRINTS" id="PR00385">
    <property type="entry name" value="P450"/>
</dbReference>
<dbReference type="AlphaFoldDB" id="A0A7R9HTZ7"/>
<accession>A0A7R9HTZ7</accession>
<dbReference type="GO" id="GO:0005506">
    <property type="term" value="F:iron ion binding"/>
    <property type="evidence" value="ECO:0007669"/>
    <property type="project" value="InterPro"/>
</dbReference>
<dbReference type="PANTHER" id="PTHR24291">
    <property type="entry name" value="CYTOCHROME P450 FAMILY 4"/>
    <property type="match status" value="1"/>
</dbReference>
<comment type="subcellular location">
    <subcellularLocation>
        <location evidence="3">Endoplasmic reticulum membrane</location>
        <topology evidence="3">Peripheral membrane protein</topology>
    </subcellularLocation>
    <subcellularLocation>
        <location evidence="2">Microsome membrane</location>
        <topology evidence="2">Peripheral membrane protein</topology>
    </subcellularLocation>
</comment>
<evidence type="ECO:0000256" key="9">
    <source>
        <dbReference type="ARBA" id="ARBA00023002"/>
    </source>
</evidence>
<dbReference type="GO" id="GO:0004497">
    <property type="term" value="F:monooxygenase activity"/>
    <property type="evidence" value="ECO:0007669"/>
    <property type="project" value="UniProtKB-KW"/>
</dbReference>
<comment type="cofactor">
    <cofactor evidence="1">
        <name>heme</name>
        <dbReference type="ChEBI" id="CHEBI:30413"/>
    </cofactor>
</comment>
<comment type="similarity">
    <text evidence="4">Belongs to the cytochrome P450 family.</text>
</comment>
<dbReference type="PRINTS" id="PR00463">
    <property type="entry name" value="EP450I"/>
</dbReference>
<dbReference type="GO" id="GO:0005789">
    <property type="term" value="C:endoplasmic reticulum membrane"/>
    <property type="evidence" value="ECO:0007669"/>
    <property type="project" value="UniProtKB-SubCell"/>
</dbReference>
<evidence type="ECO:0000256" key="11">
    <source>
        <dbReference type="ARBA" id="ARBA00023033"/>
    </source>
</evidence>
<dbReference type="SUPFAM" id="SSF48264">
    <property type="entry name" value="Cytochrome P450"/>
    <property type="match status" value="1"/>
</dbReference>
<evidence type="ECO:0000313" key="13">
    <source>
        <dbReference type="EMBL" id="CAD7434684.1"/>
    </source>
</evidence>
<evidence type="ECO:0000256" key="3">
    <source>
        <dbReference type="ARBA" id="ARBA00004406"/>
    </source>
</evidence>
<reference evidence="13" key="1">
    <citation type="submission" date="2020-11" db="EMBL/GenBank/DDBJ databases">
        <authorList>
            <person name="Tran Van P."/>
        </authorList>
    </citation>
    <scope>NUCLEOTIDE SEQUENCE</scope>
</reference>
<sequence length="205" mass="23521">MTECTNYVNSFSNEIFIKKTKEYREKINQQVSTRVTSDSSPNKDSPSLIDSMIQSFGNEIFIKKTKEYREKINQQVSTRVTSDSSPNKDRPSLINSMIHMIENNECVLTQKEIIGEINWTIIAGMETTAISLSFTMMLLGFHQDVQRKAQQELDALFGDDVERSVSMEDINSLKYTEQVIKESLRLYPVAPFLPRTSTEDIEITN</sequence>
<keyword evidence="8" id="KW-0492">Microsome</keyword>
<evidence type="ECO:0000256" key="2">
    <source>
        <dbReference type="ARBA" id="ARBA00004174"/>
    </source>
</evidence>
<dbReference type="Gene3D" id="1.10.630.10">
    <property type="entry name" value="Cytochrome P450"/>
    <property type="match status" value="1"/>
</dbReference>
<dbReference type="InterPro" id="IPR001128">
    <property type="entry name" value="Cyt_P450"/>
</dbReference>
<keyword evidence="7" id="KW-0256">Endoplasmic reticulum</keyword>